<dbReference type="InterPro" id="IPR001343">
    <property type="entry name" value="Hemolysn_Ca-bd"/>
</dbReference>
<evidence type="ECO:0000313" key="5">
    <source>
        <dbReference type="Proteomes" id="UP001138661"/>
    </source>
</evidence>
<dbReference type="NCBIfam" id="NF012211">
    <property type="entry name" value="tand_rpt_95"/>
    <property type="match status" value="3"/>
</dbReference>
<dbReference type="InterPro" id="IPR002035">
    <property type="entry name" value="VWF_A"/>
</dbReference>
<dbReference type="EMBL" id="JAHXDN010000010">
    <property type="protein sequence ID" value="MBW4710675.1"/>
    <property type="molecule type" value="Genomic_DNA"/>
</dbReference>
<dbReference type="InterPro" id="IPR018511">
    <property type="entry name" value="Hemolysin-typ_Ca-bd_CS"/>
</dbReference>
<keyword evidence="5" id="KW-1185">Reference proteome</keyword>
<dbReference type="CDD" id="cd00198">
    <property type="entry name" value="vWFA"/>
    <property type="match status" value="1"/>
</dbReference>
<feature type="domain" description="VWFA" evidence="2">
    <location>
        <begin position="799"/>
        <end position="978"/>
    </location>
</feature>
<evidence type="ECO:0000259" key="2">
    <source>
        <dbReference type="PROSITE" id="PS50234"/>
    </source>
</evidence>
<accession>A0A9X1FYS8</accession>
<dbReference type="Pfam" id="PF04773">
    <property type="entry name" value="FecR"/>
    <property type="match status" value="1"/>
</dbReference>
<reference evidence="4" key="1">
    <citation type="submission" date="2021-07" db="EMBL/GenBank/DDBJ databases">
        <title>Roseobacter insulae sp. nov., isolated from a tidal flat.</title>
        <authorList>
            <person name="Park S."/>
            <person name="Yoon J.-H."/>
        </authorList>
    </citation>
    <scope>NUCLEOTIDE SEQUENCE</scope>
    <source>
        <strain evidence="4">YSTF-M11</strain>
    </source>
</reference>
<dbReference type="InterPro" id="IPR010221">
    <property type="entry name" value="VCBS_dom"/>
</dbReference>
<name>A0A9X1FYS8_9RHOB</name>
<dbReference type="PROSITE" id="PS00330">
    <property type="entry name" value="HEMOLYSIN_CALCIUM"/>
    <property type="match status" value="1"/>
</dbReference>
<dbReference type="GO" id="GO:0007156">
    <property type="term" value="P:homophilic cell adhesion via plasma membrane adhesion molecules"/>
    <property type="evidence" value="ECO:0007669"/>
    <property type="project" value="InterPro"/>
</dbReference>
<feature type="compositionally biased region" description="Acidic residues" evidence="1">
    <location>
        <begin position="339"/>
        <end position="377"/>
    </location>
</feature>
<evidence type="ECO:0000313" key="4">
    <source>
        <dbReference type="EMBL" id="MBW4710675.1"/>
    </source>
</evidence>
<dbReference type="GO" id="GO:0005509">
    <property type="term" value="F:calcium ion binding"/>
    <property type="evidence" value="ECO:0007669"/>
    <property type="project" value="InterPro"/>
</dbReference>
<dbReference type="PROSITE" id="PS50268">
    <property type="entry name" value="CADHERIN_2"/>
    <property type="match status" value="1"/>
</dbReference>
<proteinExistence type="predicted"/>
<feature type="domain" description="Cadherin" evidence="3">
    <location>
        <begin position="473"/>
        <end position="565"/>
    </location>
</feature>
<dbReference type="NCBIfam" id="TIGR01965">
    <property type="entry name" value="VCBS_repeat"/>
    <property type="match status" value="2"/>
</dbReference>
<dbReference type="PANTHER" id="PTHR38731:SF1">
    <property type="entry name" value="FECR PROTEIN DOMAIN-CONTAINING PROTEIN"/>
    <property type="match status" value="1"/>
</dbReference>
<organism evidence="4 5">
    <name type="scientific">Roseobacter insulae</name>
    <dbReference type="NCBI Taxonomy" id="2859783"/>
    <lineage>
        <taxon>Bacteria</taxon>
        <taxon>Pseudomonadati</taxon>
        <taxon>Pseudomonadota</taxon>
        <taxon>Alphaproteobacteria</taxon>
        <taxon>Rhodobacterales</taxon>
        <taxon>Roseobacteraceae</taxon>
        <taxon>Roseobacter</taxon>
    </lineage>
</organism>
<dbReference type="Proteomes" id="UP001138661">
    <property type="component" value="Unassembled WGS sequence"/>
</dbReference>
<evidence type="ECO:0000259" key="3">
    <source>
        <dbReference type="PROSITE" id="PS50268"/>
    </source>
</evidence>
<dbReference type="Pfam" id="PF00353">
    <property type="entry name" value="HemolysinCabind"/>
    <property type="match status" value="3"/>
</dbReference>
<dbReference type="SMART" id="SM00327">
    <property type="entry name" value="VWA"/>
    <property type="match status" value="1"/>
</dbReference>
<gene>
    <name evidence="4" type="ORF">KX928_23035</name>
</gene>
<dbReference type="RefSeq" id="WP_219507711.1">
    <property type="nucleotide sequence ID" value="NZ_JAHXDN010000010.1"/>
</dbReference>
<feature type="region of interest" description="Disordered" evidence="1">
    <location>
        <begin position="319"/>
        <end position="379"/>
    </location>
</feature>
<dbReference type="Pfam" id="PF00092">
    <property type="entry name" value="VWA"/>
    <property type="match status" value="1"/>
</dbReference>
<comment type="caution">
    <text evidence="4">The sequence shown here is derived from an EMBL/GenBank/DDBJ whole genome shotgun (WGS) entry which is preliminary data.</text>
</comment>
<dbReference type="Pfam" id="PF17963">
    <property type="entry name" value="Big_9"/>
    <property type="match status" value="4"/>
</dbReference>
<dbReference type="AlphaFoldDB" id="A0A9X1FYS8"/>
<dbReference type="GO" id="GO:0016020">
    <property type="term" value="C:membrane"/>
    <property type="evidence" value="ECO:0007669"/>
    <property type="project" value="InterPro"/>
</dbReference>
<evidence type="ECO:0000256" key="1">
    <source>
        <dbReference type="SAM" id="MobiDB-lite"/>
    </source>
</evidence>
<dbReference type="PANTHER" id="PTHR38731">
    <property type="entry name" value="LIPL45-RELATED LIPOPROTEIN-RELATED"/>
    <property type="match status" value="1"/>
</dbReference>
<dbReference type="InterPro" id="IPR002126">
    <property type="entry name" value="Cadherin-like_dom"/>
</dbReference>
<sequence>MSRQYSAQNEDPREVVTLSVDGSGSVVVPDSALLFSGTFNRVGSDLYIDNDGAPSFRLPGYFENPHPADLFDPAGAVLRGSVVDLLAGPLAPGQYVQVGGGGIGQGPIGQVETVEGITTVQRVDGTVETLQVGMKIFQNDVIATEDAASVAVTFVDGTIFTLASASRMVIDELIFDPAADDNSGSFSLIQGSFVFIAGQVAKTGGMDVNTPSSTMGIRGTTVVVQVGTVNGVDTTEVTLTTDPDGGQGRVELRDNEGNLIAFIDEINTKWVVSGANNESREIERTLQDETEDSALIAEAFAAFRAATSRVDAGDTFVSLSDPVDRGAGNDPGTNAPTDLDVDEIDESESIEAPPDVENEPADDPGSFDEGLIIDDSEPPPVIVVTGFEDASEETAIAGEITVAAGAPGDLVYALNSGPSNGVVSVAPDGQFDYVPVPNFNGSDSFTFVVTDPAGDSIEGIVIVQVLPVNDAPTASDGAVSVTEDNIVTGMITASDIDGDNLSYAISAVPANGEVVLLQNGIYAYTPNLNYAGADSFSVRVSDPSGETAEATVTVTVTGTNDAPVITTVSGQDRGVVVEGEEEADAAGQLSATDPDDGAVVTWSGVSAAVFGTFVITSEGAWSYVLDNSIADGIAEGETVTETLTATASDQFGAEVTQVVEVTLTGTNDAPVVATNSVFQVDQNGVLSDQLTAADADSTAPLTFALGSDGPDNGTVTINSDGSFVYTPNAGFAGLDRFEYTVEDSAGGITSGRATAAVEAPTGSVGARGVTIALTTVATEETAAGALSIDAESVTAQSVNLVIAMDSSGSIGQADWAEMRDAVNDAVGLLADQFEGSTTNVDVQIITYSGGVSTFGPYDLQDPTLSGAISTLPYRGGATRWDLAFTETASFLNSQPENEANFLLFITDGVPSNGSWRDALAELNNPPGGGYTVDIQAFGFGTGYDPTLLEEFDPDPTFLVSPAELAAALTQTPVFDPRLISLELTLDADGEDKGIIADETSSALSVDGIDYALPLASIENIEMLLGEDNLIGVTARFDLDGDESTAEIELFTSDVIGKAESAQTLTGFAQADLLFGSDAADVIDGGGGNDVIFGFGGDDTINGGAGADIVLAGAGDDVIAVTEAPDSGTDVVDGGAGRDILAFDLAGNLTEDVLPTLDIRDIEALDMQNGQANTLELSLSDVVDLSTTGDSLLETLLDEALPESAVIYGDAGDQLTLVTDGPGSFQKVSDTPVDDGQGNSLDIYAYVDGGNVLATLGVDTDIDVVGAAPVI</sequence>
<dbReference type="InterPro" id="IPR006860">
    <property type="entry name" value="FecR"/>
</dbReference>
<protein>
    <submittedName>
        <fullName evidence="4">Tandem-95 repeat protein</fullName>
    </submittedName>
</protein>
<dbReference type="PROSITE" id="PS50234">
    <property type="entry name" value="VWFA"/>
    <property type="match status" value="1"/>
</dbReference>